<dbReference type="InterPro" id="IPR011701">
    <property type="entry name" value="MFS"/>
</dbReference>
<evidence type="ECO:0000259" key="7">
    <source>
        <dbReference type="PROSITE" id="PS50850"/>
    </source>
</evidence>
<dbReference type="RefSeq" id="WP_092368818.1">
    <property type="nucleotide sequence ID" value="NZ_FOIM01000029.1"/>
</dbReference>
<dbReference type="Pfam" id="PF07690">
    <property type="entry name" value="MFS_1"/>
    <property type="match status" value="1"/>
</dbReference>
<keyword evidence="4 6" id="KW-1133">Transmembrane helix</keyword>
<feature type="transmembrane region" description="Helical" evidence="6">
    <location>
        <begin position="360"/>
        <end position="380"/>
    </location>
</feature>
<name>A0A1I0JE43_9FIRM</name>
<feature type="transmembrane region" description="Helical" evidence="6">
    <location>
        <begin position="88"/>
        <end position="106"/>
    </location>
</feature>
<evidence type="ECO:0000256" key="2">
    <source>
        <dbReference type="ARBA" id="ARBA00022448"/>
    </source>
</evidence>
<evidence type="ECO:0000256" key="5">
    <source>
        <dbReference type="ARBA" id="ARBA00023136"/>
    </source>
</evidence>
<reference evidence="9" key="1">
    <citation type="submission" date="2016-10" db="EMBL/GenBank/DDBJ databases">
        <authorList>
            <person name="Varghese N."/>
            <person name="Submissions S."/>
        </authorList>
    </citation>
    <scope>NUCLEOTIDE SEQUENCE [LARGE SCALE GENOMIC DNA]</scope>
    <source>
        <strain evidence="9">NLAE-zl-G277</strain>
    </source>
</reference>
<comment type="subcellular location">
    <subcellularLocation>
        <location evidence="1">Cell membrane</location>
        <topology evidence="1">Multi-pass membrane protein</topology>
    </subcellularLocation>
</comment>
<dbReference type="InterPro" id="IPR050327">
    <property type="entry name" value="Proton-linked_MCT"/>
</dbReference>
<sequence>MEQAGILGNNNSITDSLSQKKIVAVCFFSMALTMGAITNCSGIFVKPMSESLGYSRSALSMIYSLYSIGQVVIALFSGKIFARFKVSSVMRAGSLAAGIGLAVMGLGRSLAVFYIVALLIGLGMGALCMVPVSLLIKSWYKTGYGLALGIAMSGSGLGGMLFSLIFVNGIQQIGWRSCYLITALAQLVILFPMIRLWVKEAPEVNDKNMNRSSAGSEEPVQGMEVRRILKDCRFWLFAAASVVTYASVSTIHQSAAAYLSDLGCSTEQISLITSGGMLSLAVGKIVLGRIYDRTNARCGTLVCSACGLAALASMICYRSEFAPYAYIVFFGVGYSFGSITYPIVTEALFGNRSFAGINGIYNAVGSLSLSAGVMVASGIYDLYGDYTIAYKLFFILSVAAMAVYIKLIPKE</sequence>
<evidence type="ECO:0000256" key="6">
    <source>
        <dbReference type="SAM" id="Phobius"/>
    </source>
</evidence>
<dbReference type="Proteomes" id="UP000198508">
    <property type="component" value="Unassembled WGS sequence"/>
</dbReference>
<proteinExistence type="predicted"/>
<dbReference type="PANTHER" id="PTHR11360">
    <property type="entry name" value="MONOCARBOXYLATE TRANSPORTER"/>
    <property type="match status" value="1"/>
</dbReference>
<gene>
    <name evidence="8" type="ORF">SAMN05216313_12912</name>
</gene>
<keyword evidence="3 6" id="KW-0812">Transmembrane</keyword>
<feature type="transmembrane region" description="Helical" evidence="6">
    <location>
        <begin position="143"/>
        <end position="167"/>
    </location>
</feature>
<organism evidence="8 9">
    <name type="scientific">Enterocloster lavalensis</name>
    <dbReference type="NCBI Taxonomy" id="460384"/>
    <lineage>
        <taxon>Bacteria</taxon>
        <taxon>Bacillati</taxon>
        <taxon>Bacillota</taxon>
        <taxon>Clostridia</taxon>
        <taxon>Lachnospirales</taxon>
        <taxon>Lachnospiraceae</taxon>
        <taxon>Enterocloster</taxon>
    </lineage>
</organism>
<dbReference type="PROSITE" id="PS50850">
    <property type="entry name" value="MFS"/>
    <property type="match status" value="1"/>
</dbReference>
<keyword evidence="5 6" id="KW-0472">Membrane</keyword>
<evidence type="ECO:0000256" key="4">
    <source>
        <dbReference type="ARBA" id="ARBA00022989"/>
    </source>
</evidence>
<dbReference type="EMBL" id="FOIM01000029">
    <property type="protein sequence ID" value="SEU08394.1"/>
    <property type="molecule type" value="Genomic_DNA"/>
</dbReference>
<dbReference type="InterPro" id="IPR036259">
    <property type="entry name" value="MFS_trans_sf"/>
</dbReference>
<dbReference type="SUPFAM" id="SSF103473">
    <property type="entry name" value="MFS general substrate transporter"/>
    <property type="match status" value="1"/>
</dbReference>
<dbReference type="GO" id="GO:0022857">
    <property type="term" value="F:transmembrane transporter activity"/>
    <property type="evidence" value="ECO:0007669"/>
    <property type="project" value="InterPro"/>
</dbReference>
<feature type="transmembrane region" description="Helical" evidence="6">
    <location>
        <begin position="234"/>
        <end position="256"/>
    </location>
</feature>
<feature type="transmembrane region" description="Helical" evidence="6">
    <location>
        <begin position="22"/>
        <end position="45"/>
    </location>
</feature>
<dbReference type="STRING" id="460384.SAMN05216313_12912"/>
<protein>
    <submittedName>
        <fullName evidence="8">Major Facilitator Superfamily protein</fullName>
    </submittedName>
</protein>
<feature type="transmembrane region" description="Helical" evidence="6">
    <location>
        <begin position="57"/>
        <end position="76"/>
    </location>
</feature>
<keyword evidence="2" id="KW-0813">Transport</keyword>
<feature type="transmembrane region" description="Helical" evidence="6">
    <location>
        <begin position="112"/>
        <end position="136"/>
    </location>
</feature>
<dbReference type="Gene3D" id="1.20.1250.20">
    <property type="entry name" value="MFS general substrate transporter like domains"/>
    <property type="match status" value="2"/>
</dbReference>
<dbReference type="AlphaFoldDB" id="A0A1I0JE43"/>
<feature type="transmembrane region" description="Helical" evidence="6">
    <location>
        <begin position="179"/>
        <end position="198"/>
    </location>
</feature>
<feature type="domain" description="Major facilitator superfamily (MFS) profile" evidence="7">
    <location>
        <begin position="19"/>
        <end position="411"/>
    </location>
</feature>
<evidence type="ECO:0000256" key="1">
    <source>
        <dbReference type="ARBA" id="ARBA00004651"/>
    </source>
</evidence>
<dbReference type="GO" id="GO:0005886">
    <property type="term" value="C:plasma membrane"/>
    <property type="evidence" value="ECO:0007669"/>
    <property type="project" value="UniProtKB-SubCell"/>
</dbReference>
<feature type="transmembrane region" description="Helical" evidence="6">
    <location>
        <begin position="386"/>
        <end position="405"/>
    </location>
</feature>
<evidence type="ECO:0000256" key="3">
    <source>
        <dbReference type="ARBA" id="ARBA00022692"/>
    </source>
</evidence>
<evidence type="ECO:0000313" key="8">
    <source>
        <dbReference type="EMBL" id="SEU08394.1"/>
    </source>
</evidence>
<dbReference type="InterPro" id="IPR020846">
    <property type="entry name" value="MFS_dom"/>
</dbReference>
<accession>A0A1I0JE43</accession>
<evidence type="ECO:0000313" key="9">
    <source>
        <dbReference type="Proteomes" id="UP000198508"/>
    </source>
</evidence>
<feature type="transmembrane region" description="Helical" evidence="6">
    <location>
        <begin position="323"/>
        <end position="348"/>
    </location>
</feature>
<feature type="transmembrane region" description="Helical" evidence="6">
    <location>
        <begin position="299"/>
        <end position="317"/>
    </location>
</feature>
<dbReference type="PANTHER" id="PTHR11360:SF290">
    <property type="entry name" value="MONOCARBOXYLATE MFS PERMEASE"/>
    <property type="match status" value="1"/>
</dbReference>
<keyword evidence="9" id="KW-1185">Reference proteome</keyword>
<feature type="transmembrane region" description="Helical" evidence="6">
    <location>
        <begin position="268"/>
        <end position="287"/>
    </location>
</feature>